<evidence type="ECO:0000256" key="1">
    <source>
        <dbReference type="ARBA" id="ARBA00009995"/>
    </source>
</evidence>
<keyword evidence="2 3" id="KW-0808">Transferase</keyword>
<dbReference type="Gene3D" id="3.40.50.2000">
    <property type="entry name" value="Glycogen Phosphorylase B"/>
    <property type="match status" value="2"/>
</dbReference>
<protein>
    <recommendedName>
        <fullName evidence="4">Glycosyltransferase</fullName>
        <ecNumber evidence="4">2.4.1.-</ecNumber>
    </recommendedName>
</protein>
<evidence type="ECO:0000256" key="4">
    <source>
        <dbReference type="RuleBase" id="RU362057"/>
    </source>
</evidence>
<dbReference type="PROSITE" id="PS00375">
    <property type="entry name" value="UDPGT"/>
    <property type="match status" value="1"/>
</dbReference>
<sequence length="526" mass="58481">MGKPHALVFPIPLQGHINPMMMLAQHLNSSGFRVTFLLTEKTLVALRKHDIGAANESVRKCGAINTSCKNMQNDSILCNDKSDEDAKESKLSPIEFETLPDSSMSGTDDQSLAMSAAVLRFLDSMSLVRRKVEEILEGLDEKGEPATCIVSDSFVPWTQDVADKFGIPRIEFWSSSATVYSMGYHIPCLIDGGYLPVQPGMDREFSIDMIPGLAPFKLEDFFYTNAISSPVFEVISKAFSRAKEAKSVLVNSFYDLEKDIIDALHKEGVPIVAIGPLIPLQTHTIKLQRGEEVVRVASMSLYVDDHENCLAWLDTQATQSVIYVSFGSMASLSKEEIQEVILGLEASQQPYLLVIRPDMMLGSSRSISKEKAHICKWAPQINVLGHRAIGGFLTHCGWNSIMEGLSMGVPMIGCPLESEQHTNMKCLRDEWKIAIGFDQHDYQCQTKICNYQGSSINRVKIKKELVERAVRALMQEDIGVTLRSRIQDLQCVAQCEAHLKASTIQRLFEEISTISSKVLKGNAKIQ</sequence>
<dbReference type="AlphaFoldDB" id="A0A9D4Z3I0"/>
<evidence type="ECO:0000256" key="2">
    <source>
        <dbReference type="ARBA" id="ARBA00022679"/>
    </source>
</evidence>
<proteinExistence type="inferred from homology"/>
<evidence type="ECO:0000313" key="6">
    <source>
        <dbReference type="Proteomes" id="UP000886520"/>
    </source>
</evidence>
<dbReference type="SUPFAM" id="SSF53756">
    <property type="entry name" value="UDP-Glycosyltransferase/glycogen phosphorylase"/>
    <property type="match status" value="1"/>
</dbReference>
<accession>A0A9D4Z3I0</accession>
<dbReference type="EC" id="2.4.1.-" evidence="4"/>
<gene>
    <name evidence="5" type="ORF">GOP47_0023578</name>
</gene>
<dbReference type="OrthoDB" id="5835829at2759"/>
<name>A0A9D4Z3I0_ADICA</name>
<dbReference type="FunFam" id="3.40.50.2000:FF:000056">
    <property type="entry name" value="Glycosyltransferase"/>
    <property type="match status" value="1"/>
</dbReference>
<dbReference type="CDD" id="cd03784">
    <property type="entry name" value="GT1_Gtf-like"/>
    <property type="match status" value="1"/>
</dbReference>
<dbReference type="PANTHER" id="PTHR11926">
    <property type="entry name" value="GLUCOSYL/GLUCURONOSYL TRANSFERASES"/>
    <property type="match status" value="1"/>
</dbReference>
<comment type="similarity">
    <text evidence="1 3">Belongs to the UDP-glycosyltransferase family.</text>
</comment>
<dbReference type="GO" id="GO:0080044">
    <property type="term" value="F:quercetin 7-O-glucosyltransferase activity"/>
    <property type="evidence" value="ECO:0007669"/>
    <property type="project" value="TreeGrafter"/>
</dbReference>
<dbReference type="GO" id="GO:0080043">
    <property type="term" value="F:quercetin 3-O-glucosyltransferase activity"/>
    <property type="evidence" value="ECO:0007669"/>
    <property type="project" value="TreeGrafter"/>
</dbReference>
<keyword evidence="6" id="KW-1185">Reference proteome</keyword>
<evidence type="ECO:0000313" key="5">
    <source>
        <dbReference type="EMBL" id="KAI5061073.1"/>
    </source>
</evidence>
<organism evidence="5 6">
    <name type="scientific">Adiantum capillus-veneris</name>
    <name type="common">Maidenhair fern</name>
    <dbReference type="NCBI Taxonomy" id="13818"/>
    <lineage>
        <taxon>Eukaryota</taxon>
        <taxon>Viridiplantae</taxon>
        <taxon>Streptophyta</taxon>
        <taxon>Embryophyta</taxon>
        <taxon>Tracheophyta</taxon>
        <taxon>Polypodiopsida</taxon>
        <taxon>Polypodiidae</taxon>
        <taxon>Polypodiales</taxon>
        <taxon>Pteridineae</taxon>
        <taxon>Pteridaceae</taxon>
        <taxon>Vittarioideae</taxon>
        <taxon>Adiantum</taxon>
    </lineage>
</organism>
<keyword evidence="3" id="KW-0328">Glycosyltransferase</keyword>
<dbReference type="PANTHER" id="PTHR11926:SF774">
    <property type="entry name" value="UDP-GLYCOSYLTRANSFERASE 85A1-RELATED"/>
    <property type="match status" value="1"/>
</dbReference>
<dbReference type="EMBL" id="JABFUD020000023">
    <property type="protein sequence ID" value="KAI5061073.1"/>
    <property type="molecule type" value="Genomic_DNA"/>
</dbReference>
<dbReference type="Proteomes" id="UP000886520">
    <property type="component" value="Chromosome 23"/>
</dbReference>
<dbReference type="InterPro" id="IPR035595">
    <property type="entry name" value="UDP_glycos_trans_CS"/>
</dbReference>
<dbReference type="Pfam" id="PF00201">
    <property type="entry name" value="UDPGT"/>
    <property type="match status" value="1"/>
</dbReference>
<comment type="caution">
    <text evidence="5">The sequence shown here is derived from an EMBL/GenBank/DDBJ whole genome shotgun (WGS) entry which is preliminary data.</text>
</comment>
<evidence type="ECO:0000256" key="3">
    <source>
        <dbReference type="RuleBase" id="RU003718"/>
    </source>
</evidence>
<dbReference type="InterPro" id="IPR002213">
    <property type="entry name" value="UDP_glucos_trans"/>
</dbReference>
<reference evidence="5" key="1">
    <citation type="submission" date="2021-01" db="EMBL/GenBank/DDBJ databases">
        <title>Adiantum capillus-veneris genome.</title>
        <authorList>
            <person name="Fang Y."/>
            <person name="Liao Q."/>
        </authorList>
    </citation>
    <scope>NUCLEOTIDE SEQUENCE</scope>
    <source>
        <strain evidence="5">H3</strain>
        <tissue evidence="5">Leaf</tissue>
    </source>
</reference>